<gene>
    <name evidence="3" type="ORF">H4O18_21570</name>
</gene>
<feature type="transmembrane region" description="Helical" evidence="1">
    <location>
        <begin position="37"/>
        <end position="54"/>
    </location>
</feature>
<evidence type="ECO:0000313" key="4">
    <source>
        <dbReference type="Proteomes" id="UP000618952"/>
    </source>
</evidence>
<dbReference type="RefSeq" id="WP_187588555.1">
    <property type="nucleotide sequence ID" value="NZ_JACLHY010000044.1"/>
</dbReference>
<dbReference type="PANTHER" id="PTHR22911">
    <property type="entry name" value="ACYL-MALONYL CONDENSING ENZYME-RELATED"/>
    <property type="match status" value="1"/>
</dbReference>
<keyword evidence="4" id="KW-1185">Reference proteome</keyword>
<feature type="domain" description="EamA" evidence="2">
    <location>
        <begin position="15"/>
        <end position="137"/>
    </location>
</feature>
<dbReference type="InterPro" id="IPR037185">
    <property type="entry name" value="EmrE-like"/>
</dbReference>
<organism evidence="3 4">
    <name type="scientific">Arenibacter arenosicollis</name>
    <dbReference type="NCBI Taxonomy" id="2762274"/>
    <lineage>
        <taxon>Bacteria</taxon>
        <taxon>Pseudomonadati</taxon>
        <taxon>Bacteroidota</taxon>
        <taxon>Flavobacteriia</taxon>
        <taxon>Flavobacteriales</taxon>
        <taxon>Flavobacteriaceae</taxon>
        <taxon>Arenibacter</taxon>
    </lineage>
</organism>
<keyword evidence="1" id="KW-1133">Transmembrane helix</keyword>
<dbReference type="EMBL" id="JACLHY010000044">
    <property type="protein sequence ID" value="MBC8770595.1"/>
    <property type="molecule type" value="Genomic_DNA"/>
</dbReference>
<keyword evidence="1" id="KW-0472">Membrane</keyword>
<feature type="transmembrane region" description="Helical" evidence="1">
    <location>
        <begin position="66"/>
        <end position="87"/>
    </location>
</feature>
<protein>
    <submittedName>
        <fullName evidence="3">DMT family transporter</fullName>
    </submittedName>
</protein>
<feature type="transmembrane region" description="Helical" evidence="1">
    <location>
        <begin position="143"/>
        <end position="163"/>
    </location>
</feature>
<dbReference type="Proteomes" id="UP000618952">
    <property type="component" value="Unassembled WGS sequence"/>
</dbReference>
<keyword evidence="1" id="KW-0812">Transmembrane</keyword>
<proteinExistence type="predicted"/>
<comment type="caution">
    <text evidence="3">The sequence shown here is derived from an EMBL/GenBank/DDBJ whole genome shotgun (WGS) entry which is preliminary data.</text>
</comment>
<accession>A0ABR7QUD8</accession>
<feature type="transmembrane region" description="Helical" evidence="1">
    <location>
        <begin position="265"/>
        <end position="286"/>
    </location>
</feature>
<dbReference type="PANTHER" id="PTHR22911:SF79">
    <property type="entry name" value="MOBA-LIKE NTP TRANSFERASE DOMAIN-CONTAINING PROTEIN"/>
    <property type="match status" value="1"/>
</dbReference>
<dbReference type="SUPFAM" id="SSF103481">
    <property type="entry name" value="Multidrug resistance efflux transporter EmrE"/>
    <property type="match status" value="2"/>
</dbReference>
<evidence type="ECO:0000259" key="2">
    <source>
        <dbReference type="Pfam" id="PF00892"/>
    </source>
</evidence>
<feature type="transmembrane region" description="Helical" evidence="1">
    <location>
        <begin position="119"/>
        <end position="137"/>
    </location>
</feature>
<feature type="transmembrane region" description="Helical" evidence="1">
    <location>
        <begin position="239"/>
        <end position="259"/>
    </location>
</feature>
<dbReference type="Pfam" id="PF00892">
    <property type="entry name" value="EamA"/>
    <property type="match status" value="2"/>
</dbReference>
<reference evidence="3 4" key="1">
    <citation type="submission" date="2020-08" db="EMBL/GenBank/DDBJ databases">
        <title>Arenibacter gaetbuli sp. nov., isolated from a sand dune.</title>
        <authorList>
            <person name="Park S."/>
            <person name="Yoon J.-H."/>
        </authorList>
    </citation>
    <scope>NUCLEOTIDE SEQUENCE [LARGE SCALE GENOMIC DNA]</scope>
    <source>
        <strain evidence="3 4">BSSL-BM3</strain>
    </source>
</reference>
<feature type="transmembrane region" description="Helical" evidence="1">
    <location>
        <begin position="175"/>
        <end position="198"/>
    </location>
</feature>
<feature type="domain" description="EamA" evidence="2">
    <location>
        <begin position="145"/>
        <end position="281"/>
    </location>
</feature>
<feature type="transmembrane region" description="Helical" evidence="1">
    <location>
        <begin position="210"/>
        <end position="232"/>
    </location>
</feature>
<evidence type="ECO:0000256" key="1">
    <source>
        <dbReference type="SAM" id="Phobius"/>
    </source>
</evidence>
<dbReference type="InterPro" id="IPR000620">
    <property type="entry name" value="EamA_dom"/>
</dbReference>
<sequence>MPNVKLKNYLHLHFIVFVWGFSAVLGKLITIDALPLVWYRMLMASLIIIAYILIRKFPLKVPPKTMLTLVIGGIVVALHWVTFFMAIKVSNVSIALATMSTGAFFTALLEPFWYGRKMVGYEVIFGIIVMLGLYIMFRVETTYMPGMLLALVSSFLSATFSLINGKLTQEQRPSIISFYELGSGVLFLTIYLVFSGSFDQKFFQLPLNDWIFIFILASICTAYAFIASVKILKYISPYTVILTGNLEPVYGIILAFLILGDSEKMNPMFYVGALLILTTVVANGILKNRKKLKKKTNGLPSH</sequence>
<feature type="transmembrane region" description="Helical" evidence="1">
    <location>
        <begin position="12"/>
        <end position="31"/>
    </location>
</feature>
<feature type="transmembrane region" description="Helical" evidence="1">
    <location>
        <begin position="93"/>
        <end position="112"/>
    </location>
</feature>
<name>A0ABR7QUD8_9FLAO</name>
<evidence type="ECO:0000313" key="3">
    <source>
        <dbReference type="EMBL" id="MBC8770595.1"/>
    </source>
</evidence>